<dbReference type="PANTHER" id="PTHR43300">
    <property type="entry name" value="ACETYLTRANSFERASE"/>
    <property type="match status" value="1"/>
</dbReference>
<dbReference type="EMBL" id="JAGKQQ010000001">
    <property type="protein sequence ID" value="MBP3955810.1"/>
    <property type="molecule type" value="Genomic_DNA"/>
</dbReference>
<gene>
    <name evidence="3" type="ORF">J8F10_10995</name>
</gene>
<dbReference type="Gene3D" id="3.40.50.20">
    <property type="match status" value="1"/>
</dbReference>
<reference evidence="3 4" key="1">
    <citation type="submission" date="2021-04" db="EMBL/GenBank/DDBJ databases">
        <authorList>
            <person name="Ivanova A."/>
        </authorList>
    </citation>
    <scope>NUCLEOTIDE SEQUENCE [LARGE SCALE GENOMIC DNA]</scope>
    <source>
        <strain evidence="3 4">G18</strain>
    </source>
</reference>
<evidence type="ECO:0000256" key="1">
    <source>
        <dbReference type="ARBA" id="ARBA00007274"/>
    </source>
</evidence>
<dbReference type="NCBIfam" id="TIGR03570">
    <property type="entry name" value="NeuD_NnaD"/>
    <property type="match status" value="1"/>
</dbReference>
<dbReference type="CDD" id="cd03360">
    <property type="entry name" value="LbH_AT_putative"/>
    <property type="match status" value="1"/>
</dbReference>
<dbReference type="PANTHER" id="PTHR43300:SF7">
    <property type="entry name" value="UDP-N-ACETYLBACILLOSAMINE N-ACETYLTRANSFERASE"/>
    <property type="match status" value="1"/>
</dbReference>
<proteinExistence type="inferred from homology"/>
<protein>
    <submittedName>
        <fullName evidence="3">NeuD/PglB/VioB family sugar acetyltransferase</fullName>
    </submittedName>
</protein>
<feature type="domain" description="PglD N-terminal" evidence="2">
    <location>
        <begin position="6"/>
        <end position="85"/>
    </location>
</feature>
<comment type="caution">
    <text evidence="3">The sequence shown here is derived from an EMBL/GenBank/DDBJ whole genome shotgun (WGS) entry which is preliminary data.</text>
</comment>
<dbReference type="SUPFAM" id="SSF51161">
    <property type="entry name" value="Trimeric LpxA-like enzymes"/>
    <property type="match status" value="1"/>
</dbReference>
<accession>A0ABS5BPZ7</accession>
<dbReference type="Gene3D" id="2.160.10.10">
    <property type="entry name" value="Hexapeptide repeat proteins"/>
    <property type="match status" value="1"/>
</dbReference>
<evidence type="ECO:0000313" key="4">
    <source>
        <dbReference type="Proteomes" id="UP000676565"/>
    </source>
</evidence>
<dbReference type="RefSeq" id="WP_210653870.1">
    <property type="nucleotide sequence ID" value="NZ_JAGKQQ010000001.1"/>
</dbReference>
<sequence>MRPRCVIFGAGGHARVLLDLILEAGAAEPWALLDPDRARWGEEVYGVRVVGGDECLPHLAADGVSHFVVGVGSVGRGSARKRLYEIGTACGLAPLTLIHPTAVRSSRATLGSGAQVLPAAVVNAGARLGENVLVNTAAVVEHDCTVGSHVHVATGARLAGGVRVGDAAHIGAGATVLQGRVIGAGAIVGAGATVVRDVAPGDVVVGVPARVLRAAGPSEENP</sequence>
<evidence type="ECO:0000313" key="3">
    <source>
        <dbReference type="EMBL" id="MBP3955810.1"/>
    </source>
</evidence>
<comment type="similarity">
    <text evidence="1">Belongs to the transferase hexapeptide repeat family.</text>
</comment>
<dbReference type="Proteomes" id="UP000676565">
    <property type="component" value="Unassembled WGS sequence"/>
</dbReference>
<organism evidence="3 4">
    <name type="scientific">Gemmata palustris</name>
    <dbReference type="NCBI Taxonomy" id="2822762"/>
    <lineage>
        <taxon>Bacteria</taxon>
        <taxon>Pseudomonadati</taxon>
        <taxon>Planctomycetota</taxon>
        <taxon>Planctomycetia</taxon>
        <taxon>Gemmatales</taxon>
        <taxon>Gemmataceae</taxon>
        <taxon>Gemmata</taxon>
    </lineage>
</organism>
<dbReference type="InterPro" id="IPR011004">
    <property type="entry name" value="Trimer_LpxA-like_sf"/>
</dbReference>
<dbReference type="InterPro" id="IPR020019">
    <property type="entry name" value="AcTrfase_PglD-like"/>
</dbReference>
<keyword evidence="4" id="KW-1185">Reference proteome</keyword>
<dbReference type="InterPro" id="IPR050179">
    <property type="entry name" value="Trans_hexapeptide_repeat"/>
</dbReference>
<evidence type="ECO:0000259" key="2">
    <source>
        <dbReference type="Pfam" id="PF17836"/>
    </source>
</evidence>
<dbReference type="InterPro" id="IPR041561">
    <property type="entry name" value="PglD_N"/>
</dbReference>
<name>A0ABS5BPZ7_9BACT</name>
<dbReference type="Pfam" id="PF17836">
    <property type="entry name" value="PglD_N"/>
    <property type="match status" value="1"/>
</dbReference>